<dbReference type="CDD" id="cd06127">
    <property type="entry name" value="DEDDh"/>
    <property type="match status" value="1"/>
</dbReference>
<proteinExistence type="predicted"/>
<dbReference type="GO" id="GO:0003677">
    <property type="term" value="F:DNA binding"/>
    <property type="evidence" value="ECO:0007669"/>
    <property type="project" value="InterPro"/>
</dbReference>
<dbReference type="SMART" id="SM00479">
    <property type="entry name" value="EXOIII"/>
    <property type="match status" value="1"/>
</dbReference>
<dbReference type="InterPro" id="IPR036397">
    <property type="entry name" value="RNaseH_sf"/>
</dbReference>
<evidence type="ECO:0000259" key="3">
    <source>
        <dbReference type="PROSITE" id="PS50164"/>
    </source>
</evidence>
<keyword evidence="5" id="KW-1185">Reference proteome</keyword>
<sequence length="464" mass="52948">MQFAIVDIETTGLAGRDNRVTEIAVVIHDGKQKLEEFHSLVNPGVPIAPFVTRLTGIDDSMVSEAPEFSELASTLLSLMEDRIFVAHNVQFDYQVLRSEFKALGYDFYRKKLCTVRWSRKVFPGLYSYSLGKLCASLNIELNDRHRAKGDTDATVILFEKLMAADRSEWYLKMLSRNSGTGTLPSLLPRSDFEKLPETPGVYYFKDRNQKVIYVGKAVNIKKRVLGHFYDKTSKEIALCRETACLDYTETGSELIALLKESAEIKAIYPKYNRAQKRTNKGYAITSYRNRKGIIQLGYNSSKLVNEPLRTFFNVQECIAELERLCEAYQLCPRFTQLQSQPGPCDHYKLTSCKGVCSGQESAEAYNERVLTALEELRMGGLSVVISLKGREPGERGLVLVDRGVYKGYGFISEEETIDRWESFAEYIQPREHNSDVMRLIDQHLRSQKKLRLYYPEDNTLGESD</sequence>
<dbReference type="PANTHER" id="PTHR30231">
    <property type="entry name" value="DNA POLYMERASE III SUBUNIT EPSILON"/>
    <property type="match status" value="1"/>
</dbReference>
<dbReference type="GO" id="GO:0003887">
    <property type="term" value="F:DNA-directed DNA polymerase activity"/>
    <property type="evidence" value="ECO:0007669"/>
    <property type="project" value="InterPro"/>
</dbReference>
<dbReference type="GO" id="GO:0008408">
    <property type="term" value="F:3'-5' exonuclease activity"/>
    <property type="evidence" value="ECO:0007669"/>
    <property type="project" value="TreeGrafter"/>
</dbReference>
<dbReference type="Gene3D" id="3.40.1440.10">
    <property type="entry name" value="GIY-YIG endonuclease"/>
    <property type="match status" value="1"/>
</dbReference>
<dbReference type="Proteomes" id="UP000305939">
    <property type="component" value="Unassembled WGS sequence"/>
</dbReference>
<dbReference type="EMBL" id="SSMC01000001">
    <property type="protein sequence ID" value="THD69680.1"/>
    <property type="molecule type" value="Genomic_DNA"/>
</dbReference>
<dbReference type="GO" id="GO:0005829">
    <property type="term" value="C:cytosol"/>
    <property type="evidence" value="ECO:0007669"/>
    <property type="project" value="TreeGrafter"/>
</dbReference>
<gene>
    <name evidence="4" type="ORF">E7Z59_04965</name>
</gene>
<dbReference type="SUPFAM" id="SSF53098">
    <property type="entry name" value="Ribonuclease H-like"/>
    <property type="match status" value="1"/>
</dbReference>
<comment type="function">
    <text evidence="1">DNA polymerase III is a complex, multichain enzyme responsible for most of the replicative synthesis in bacteria. The epsilon subunit contain the editing function and is a proofreading 3'-5' exonuclease.</text>
</comment>
<organism evidence="4 5">
    <name type="scientific">Robertkochia marina</name>
    <dbReference type="NCBI Taxonomy" id="1227945"/>
    <lineage>
        <taxon>Bacteria</taxon>
        <taxon>Pseudomonadati</taxon>
        <taxon>Bacteroidota</taxon>
        <taxon>Flavobacteriia</taxon>
        <taxon>Flavobacteriales</taxon>
        <taxon>Flavobacteriaceae</taxon>
        <taxon>Robertkochia</taxon>
    </lineage>
</organism>
<dbReference type="InterPro" id="IPR013520">
    <property type="entry name" value="Ribonucl_H"/>
</dbReference>
<dbReference type="RefSeq" id="WP_136335170.1">
    <property type="nucleotide sequence ID" value="NZ_QXMP01000002.1"/>
</dbReference>
<dbReference type="SUPFAM" id="SSF82771">
    <property type="entry name" value="GIY-YIG endonuclease"/>
    <property type="match status" value="1"/>
</dbReference>
<evidence type="ECO:0000313" key="4">
    <source>
        <dbReference type="EMBL" id="THD69680.1"/>
    </source>
</evidence>
<dbReference type="Gene3D" id="3.30.420.10">
    <property type="entry name" value="Ribonuclease H-like superfamily/Ribonuclease H"/>
    <property type="match status" value="1"/>
</dbReference>
<dbReference type="SMART" id="SM00465">
    <property type="entry name" value="GIYc"/>
    <property type="match status" value="1"/>
</dbReference>
<dbReference type="InterPro" id="IPR047296">
    <property type="entry name" value="GIY-YIG_UvrC_Cho"/>
</dbReference>
<dbReference type="GO" id="GO:0006289">
    <property type="term" value="P:nucleotide-excision repair"/>
    <property type="evidence" value="ECO:0007669"/>
    <property type="project" value="InterPro"/>
</dbReference>
<dbReference type="InterPro" id="IPR006054">
    <property type="entry name" value="DnaQ"/>
</dbReference>
<dbReference type="NCBIfam" id="TIGR00573">
    <property type="entry name" value="dnaq"/>
    <property type="match status" value="1"/>
</dbReference>
<name>A0A4S3M463_9FLAO</name>
<dbReference type="FunFam" id="3.30.420.10:FF:000045">
    <property type="entry name" value="3'-5' exonuclease DinG"/>
    <property type="match status" value="1"/>
</dbReference>
<protein>
    <submittedName>
        <fullName evidence="4">DNA polymerase III subunit epsilon</fullName>
    </submittedName>
</protein>
<dbReference type="PANTHER" id="PTHR30231:SF37">
    <property type="entry name" value="EXODEOXYRIBONUCLEASE 10"/>
    <property type="match status" value="1"/>
</dbReference>
<comment type="subunit">
    <text evidence="2">DNA polymerase III contains a core (composed of alpha, epsilon and theta chains) that associates with a tau subunit. This core dimerizes to form the POLIII' complex. PolIII' associates with the gamma complex (composed of gamma, delta, delta', psi and chi chains) and with the beta chain to form the complete DNA polymerase III complex.</text>
</comment>
<dbReference type="InterPro" id="IPR012337">
    <property type="entry name" value="RNaseH-like_sf"/>
</dbReference>
<evidence type="ECO:0000256" key="2">
    <source>
        <dbReference type="ARBA" id="ARBA00026073"/>
    </source>
</evidence>
<evidence type="ECO:0000313" key="5">
    <source>
        <dbReference type="Proteomes" id="UP000305939"/>
    </source>
</evidence>
<dbReference type="AlphaFoldDB" id="A0A4S3M463"/>
<evidence type="ECO:0000256" key="1">
    <source>
        <dbReference type="ARBA" id="ARBA00025483"/>
    </source>
</evidence>
<dbReference type="InterPro" id="IPR000305">
    <property type="entry name" value="GIY-YIG_endonuc"/>
</dbReference>
<dbReference type="Pfam" id="PF00929">
    <property type="entry name" value="RNase_T"/>
    <property type="match status" value="1"/>
</dbReference>
<dbReference type="GO" id="GO:0045004">
    <property type="term" value="P:DNA replication proofreading"/>
    <property type="evidence" value="ECO:0007669"/>
    <property type="project" value="TreeGrafter"/>
</dbReference>
<comment type="caution">
    <text evidence="4">The sequence shown here is derived from an EMBL/GenBank/DDBJ whole genome shotgun (WGS) entry which is preliminary data.</text>
</comment>
<dbReference type="CDD" id="cd10434">
    <property type="entry name" value="GIY-YIG_UvrC_Cho"/>
    <property type="match status" value="1"/>
</dbReference>
<feature type="domain" description="GIY-YIG" evidence="3">
    <location>
        <begin position="197"/>
        <end position="273"/>
    </location>
</feature>
<dbReference type="InterPro" id="IPR035901">
    <property type="entry name" value="GIY-YIG_endonuc_sf"/>
</dbReference>
<reference evidence="4 5" key="1">
    <citation type="submission" date="2019-04" db="EMBL/GenBank/DDBJ databases">
        <title>Draft genome sequence of Robertkochia marina CC-AMO-30D.</title>
        <authorList>
            <person name="Hameed A."/>
            <person name="Lin S.-Y."/>
            <person name="Shahina M."/>
            <person name="Lai W.-A."/>
            <person name="Young C.-C."/>
        </authorList>
    </citation>
    <scope>NUCLEOTIDE SEQUENCE [LARGE SCALE GENOMIC DNA]</scope>
    <source>
        <strain evidence="4 5">CC-AMO-30D</strain>
    </source>
</reference>
<dbReference type="OrthoDB" id="9803913at2"/>
<dbReference type="PROSITE" id="PS50164">
    <property type="entry name" value="GIY_YIG"/>
    <property type="match status" value="1"/>
</dbReference>
<accession>A0A4S3M463</accession>